<dbReference type="PANTHER" id="PTHR31807">
    <property type="entry name" value="AUGMIN FAMILY MEMBER"/>
    <property type="match status" value="1"/>
</dbReference>
<evidence type="ECO:0000313" key="3">
    <source>
        <dbReference type="EMBL" id="KAF4368843.1"/>
    </source>
</evidence>
<feature type="compositionally biased region" description="Pro residues" evidence="2">
    <location>
        <begin position="17"/>
        <end position="26"/>
    </location>
</feature>
<evidence type="ECO:0000313" key="6">
    <source>
        <dbReference type="Proteomes" id="UP000583929"/>
    </source>
</evidence>
<organism evidence="3 5">
    <name type="scientific">Cannabis sativa</name>
    <name type="common">Hemp</name>
    <name type="synonym">Marijuana</name>
    <dbReference type="NCBI Taxonomy" id="3483"/>
    <lineage>
        <taxon>Eukaryota</taxon>
        <taxon>Viridiplantae</taxon>
        <taxon>Streptophyta</taxon>
        <taxon>Embryophyta</taxon>
        <taxon>Tracheophyta</taxon>
        <taxon>Spermatophyta</taxon>
        <taxon>Magnoliopsida</taxon>
        <taxon>eudicotyledons</taxon>
        <taxon>Gunneridae</taxon>
        <taxon>Pentapetalae</taxon>
        <taxon>rosids</taxon>
        <taxon>fabids</taxon>
        <taxon>Rosales</taxon>
        <taxon>Cannabaceae</taxon>
        <taxon>Cannabis</taxon>
    </lineage>
</organism>
<comment type="caution">
    <text evidence="3">The sequence shown here is derived from an EMBL/GenBank/DDBJ whole genome shotgun (WGS) entry which is preliminary data.</text>
</comment>
<name>A0A7J6FDU1_CANSA</name>
<reference evidence="5 6" key="1">
    <citation type="journal article" date="2020" name="bioRxiv">
        <title>Sequence and annotation of 42 cannabis genomes reveals extensive copy number variation in cannabinoid synthesis and pathogen resistance genes.</title>
        <authorList>
            <person name="Mckernan K.J."/>
            <person name="Helbert Y."/>
            <person name="Kane L.T."/>
            <person name="Ebling H."/>
            <person name="Zhang L."/>
            <person name="Liu B."/>
            <person name="Eaton Z."/>
            <person name="Mclaughlin S."/>
            <person name="Kingan S."/>
            <person name="Baybayan P."/>
            <person name="Concepcion G."/>
            <person name="Jordan M."/>
            <person name="Riva A."/>
            <person name="Barbazuk W."/>
            <person name="Harkins T."/>
        </authorList>
    </citation>
    <scope>NUCLEOTIDE SEQUENCE [LARGE SCALE GENOMIC DNA]</scope>
    <source>
        <strain evidence="5 6">cv. Jamaican Lion 4</strain>
        <strain evidence="4">Father</strain>
        <strain evidence="3">Mother</strain>
        <tissue evidence="3">Leaf</tissue>
    </source>
</reference>
<feature type="region of interest" description="Disordered" evidence="2">
    <location>
        <begin position="226"/>
        <end position="308"/>
    </location>
</feature>
<feature type="compositionally biased region" description="Polar residues" evidence="2">
    <location>
        <begin position="258"/>
        <end position="276"/>
    </location>
</feature>
<dbReference type="GO" id="GO:0008017">
    <property type="term" value="F:microtubule binding"/>
    <property type="evidence" value="ECO:0007669"/>
    <property type="project" value="TreeGrafter"/>
</dbReference>
<protein>
    <recommendedName>
        <fullName evidence="7">Protein ENDOSPERM DEFECTIVE 1</fullName>
    </recommendedName>
</protein>
<proteinExistence type="inferred from homology"/>
<gene>
    <name evidence="3" type="ORF">F8388_021455</name>
    <name evidence="4" type="ORF">G4B88_022513</name>
</gene>
<dbReference type="EMBL" id="JAATIP010000132">
    <property type="protein sequence ID" value="KAF4368843.1"/>
    <property type="molecule type" value="Genomic_DNA"/>
</dbReference>
<dbReference type="Pfam" id="PF04484">
    <property type="entry name" value="QWRF"/>
    <property type="match status" value="1"/>
</dbReference>
<evidence type="ECO:0000256" key="2">
    <source>
        <dbReference type="SAM" id="MobiDB-lite"/>
    </source>
</evidence>
<keyword evidence="6" id="KW-1185">Reference proteome</keyword>
<dbReference type="EMBL" id="JAATIQ010000021">
    <property type="protein sequence ID" value="KAF4399430.1"/>
    <property type="molecule type" value="Genomic_DNA"/>
</dbReference>
<dbReference type="Proteomes" id="UP000525078">
    <property type="component" value="Unassembled WGS sequence"/>
</dbReference>
<feature type="region of interest" description="Disordered" evidence="2">
    <location>
        <begin position="1"/>
        <end position="188"/>
    </location>
</feature>
<evidence type="ECO:0000313" key="4">
    <source>
        <dbReference type="EMBL" id="KAF4399430.1"/>
    </source>
</evidence>
<dbReference type="InterPro" id="IPR007573">
    <property type="entry name" value="QWRF"/>
</dbReference>
<evidence type="ECO:0000256" key="1">
    <source>
        <dbReference type="ARBA" id="ARBA00010016"/>
    </source>
</evidence>
<sequence length="589" mass="64120">MGELMVESAAEATAAYAPPPPPPPPAHPRRPRVREVSSRFMSPVVSSSSSNSCDSSHFLPAKSPHHKHNLGSTPIPNHADHQARPRSSSANRRRRQLDMEPLSCSDENRPTDSEPPAQSQSSETPFPLEQVPNTLRRQRSSKLLKENIGGRPSHHPPQHHSSLRNGYGKGGAFSTPARPDTPMLSTSLDRTMSSTAGRYRLNQQRSANIASSAAAKLLQSSVMSLPSQSSDLTTQESNSSSQDGRSSANALPHDGNHNRLSSSVQSLPDFRSSMSETDMLPTVSGRLRGEKNGIRGGGSSSANTSTDSLKFSFPNSRYMSSPFNSGAEGGEKGANAVSNPLANSVKMGGPCLPPVPPCANAKPAMELKKAKKVSSQQEDVHSLKLLYNRYMQWRYANARAQVSLQAQQRETETKVNSLRVKMSELYDSVTRKRTELGILQRTKTLSTILEAQVPYLNQWSALEEDYSISVAESIQALVNASIQLPLGANVRVDVKELQEALNSAMKVMEIIASNVQDFVPKAERTEILISELARIAGGEKALVEECGDLLSRTFASQVDECSLRSQIIQLHKTCVSKDNVLVKELEVNN</sequence>
<dbReference type="GO" id="GO:0005737">
    <property type="term" value="C:cytoplasm"/>
    <property type="evidence" value="ECO:0007669"/>
    <property type="project" value="TreeGrafter"/>
</dbReference>
<feature type="compositionally biased region" description="Basic residues" evidence="2">
    <location>
        <begin position="152"/>
        <end position="162"/>
    </location>
</feature>
<accession>A0A7J6FDU1</accession>
<dbReference type="PANTHER" id="PTHR31807:SF6">
    <property type="entry name" value="PROTEIN ENDOSPERM DEFECTIVE 1-RELATED"/>
    <property type="match status" value="1"/>
</dbReference>
<comment type="similarity">
    <text evidence="1">Belongs to the QWRF family.</text>
</comment>
<dbReference type="Proteomes" id="UP000583929">
    <property type="component" value="Unassembled WGS sequence"/>
</dbReference>
<dbReference type="GO" id="GO:0005880">
    <property type="term" value="C:nuclear microtubule"/>
    <property type="evidence" value="ECO:0007669"/>
    <property type="project" value="TreeGrafter"/>
</dbReference>
<dbReference type="GO" id="GO:0051225">
    <property type="term" value="P:spindle assembly"/>
    <property type="evidence" value="ECO:0007669"/>
    <property type="project" value="TreeGrafter"/>
</dbReference>
<feature type="compositionally biased region" description="Low complexity" evidence="2">
    <location>
        <begin position="38"/>
        <end position="56"/>
    </location>
</feature>
<evidence type="ECO:0000313" key="5">
    <source>
        <dbReference type="Proteomes" id="UP000525078"/>
    </source>
</evidence>
<feature type="compositionally biased region" description="Polar residues" evidence="2">
    <location>
        <begin position="233"/>
        <end position="249"/>
    </location>
</feature>
<evidence type="ECO:0008006" key="7">
    <source>
        <dbReference type="Google" id="ProtNLM"/>
    </source>
</evidence>
<dbReference type="AlphaFoldDB" id="A0A7J6FDU1"/>